<comment type="caution">
    <text evidence="1">The sequence shown here is derived from an EMBL/GenBank/DDBJ whole genome shotgun (WGS) entry which is preliminary data.</text>
</comment>
<keyword evidence="2" id="KW-1185">Reference proteome</keyword>
<reference evidence="1" key="1">
    <citation type="submission" date="2020-07" db="EMBL/GenBank/DDBJ databases">
        <title>Multicomponent nature underlies the extraordinary mechanical properties of spider dragline silk.</title>
        <authorList>
            <person name="Kono N."/>
            <person name="Nakamura H."/>
            <person name="Mori M."/>
            <person name="Yoshida Y."/>
            <person name="Ohtoshi R."/>
            <person name="Malay A.D."/>
            <person name="Moran D.A.P."/>
            <person name="Tomita M."/>
            <person name="Numata K."/>
            <person name="Arakawa K."/>
        </authorList>
    </citation>
    <scope>NUCLEOTIDE SEQUENCE</scope>
</reference>
<organism evidence="1 2">
    <name type="scientific">Trichonephila clavata</name>
    <name type="common">Joro spider</name>
    <name type="synonym">Nephila clavata</name>
    <dbReference type="NCBI Taxonomy" id="2740835"/>
    <lineage>
        <taxon>Eukaryota</taxon>
        <taxon>Metazoa</taxon>
        <taxon>Ecdysozoa</taxon>
        <taxon>Arthropoda</taxon>
        <taxon>Chelicerata</taxon>
        <taxon>Arachnida</taxon>
        <taxon>Araneae</taxon>
        <taxon>Araneomorphae</taxon>
        <taxon>Entelegynae</taxon>
        <taxon>Araneoidea</taxon>
        <taxon>Nephilidae</taxon>
        <taxon>Trichonephila</taxon>
    </lineage>
</organism>
<evidence type="ECO:0000313" key="2">
    <source>
        <dbReference type="Proteomes" id="UP000887116"/>
    </source>
</evidence>
<accession>A0A8X6LN40</accession>
<sequence>MPITKNGFKLRLRLKYSKRNIFENSSKILHYRWAQLFCLCLRAQFRPGSFAGIRSSYRVRRLESLLLQFQTVYKRSPEQELGHNQKP</sequence>
<dbReference type="EMBL" id="BMAO01027092">
    <property type="protein sequence ID" value="GFR14482.1"/>
    <property type="molecule type" value="Genomic_DNA"/>
</dbReference>
<dbReference type="AlphaFoldDB" id="A0A8X6LN40"/>
<proteinExistence type="predicted"/>
<evidence type="ECO:0000313" key="1">
    <source>
        <dbReference type="EMBL" id="GFR14482.1"/>
    </source>
</evidence>
<name>A0A8X6LN40_TRICU</name>
<gene>
    <name evidence="1" type="ORF">TNCT_597261</name>
</gene>
<protein>
    <submittedName>
        <fullName evidence="1">Uncharacterized protein</fullName>
    </submittedName>
</protein>
<dbReference type="Proteomes" id="UP000887116">
    <property type="component" value="Unassembled WGS sequence"/>
</dbReference>